<proteinExistence type="predicted"/>
<dbReference type="EMBL" id="PDCK01000040">
    <property type="protein sequence ID" value="PRQ48677.1"/>
    <property type="molecule type" value="Genomic_DNA"/>
</dbReference>
<comment type="caution">
    <text evidence="1">The sequence shown here is derived from an EMBL/GenBank/DDBJ whole genome shotgun (WGS) entry which is preliminary data.</text>
</comment>
<accession>A0A2P6RQI7</accession>
<dbReference type="Proteomes" id="UP000238479">
    <property type="component" value="Chromosome 2"/>
</dbReference>
<dbReference type="AlphaFoldDB" id="A0A2P6RQI7"/>
<reference evidence="1 2" key="1">
    <citation type="journal article" date="2018" name="Nat. Genet.">
        <title>The Rosa genome provides new insights in the design of modern roses.</title>
        <authorList>
            <person name="Bendahmane M."/>
        </authorList>
    </citation>
    <scope>NUCLEOTIDE SEQUENCE [LARGE SCALE GENOMIC DNA]</scope>
    <source>
        <strain evidence="2">cv. Old Blush</strain>
    </source>
</reference>
<organism evidence="1 2">
    <name type="scientific">Rosa chinensis</name>
    <name type="common">China rose</name>
    <dbReference type="NCBI Taxonomy" id="74649"/>
    <lineage>
        <taxon>Eukaryota</taxon>
        <taxon>Viridiplantae</taxon>
        <taxon>Streptophyta</taxon>
        <taxon>Embryophyta</taxon>
        <taxon>Tracheophyta</taxon>
        <taxon>Spermatophyta</taxon>
        <taxon>Magnoliopsida</taxon>
        <taxon>eudicotyledons</taxon>
        <taxon>Gunneridae</taxon>
        <taxon>Pentapetalae</taxon>
        <taxon>rosids</taxon>
        <taxon>fabids</taxon>
        <taxon>Rosales</taxon>
        <taxon>Rosaceae</taxon>
        <taxon>Rosoideae</taxon>
        <taxon>Rosoideae incertae sedis</taxon>
        <taxon>Rosa</taxon>
    </lineage>
</organism>
<protein>
    <submittedName>
        <fullName evidence="1">Putative transcription factor interactor and regulator CCHC(Zn) family</fullName>
    </submittedName>
</protein>
<dbReference type="OrthoDB" id="10540064at2759"/>
<sequence length="150" mass="17059">MAGIEATIARGTQIDGGKQMEICKGESQTPCSAKSRKRKRKAHCCCTCHDPKTRRRAKTRKPALPEGFGYIPMPVRVDKNGNYIPEFSDRVAYMSCRRCGMRGDHWDPFCPNSINDPPDSGEAARVTGRSWNYILRNFNLKEYLDKKNKD</sequence>
<dbReference type="Gramene" id="PRQ48677">
    <property type="protein sequence ID" value="PRQ48677"/>
    <property type="gene ID" value="RchiOBHm_Chr2g0113421"/>
</dbReference>
<name>A0A2P6RQI7_ROSCH</name>
<keyword evidence="2" id="KW-1185">Reference proteome</keyword>
<gene>
    <name evidence="1" type="ORF">RchiOBHm_Chr2g0113421</name>
</gene>
<evidence type="ECO:0000313" key="1">
    <source>
        <dbReference type="EMBL" id="PRQ48677.1"/>
    </source>
</evidence>
<evidence type="ECO:0000313" key="2">
    <source>
        <dbReference type="Proteomes" id="UP000238479"/>
    </source>
</evidence>